<feature type="compositionally biased region" description="Basic residues" evidence="1">
    <location>
        <begin position="82"/>
        <end position="101"/>
    </location>
</feature>
<feature type="transmembrane region" description="Helical" evidence="2">
    <location>
        <begin position="290"/>
        <end position="312"/>
    </location>
</feature>
<reference evidence="3 4" key="1">
    <citation type="submission" date="2023-07" db="EMBL/GenBank/DDBJ databases">
        <title>Sequencing the genomes of 1000 actinobacteria strains.</title>
        <authorList>
            <person name="Klenk H.-P."/>
        </authorList>
    </citation>
    <scope>NUCLEOTIDE SEQUENCE [LARGE SCALE GENOMIC DNA]</scope>
    <source>
        <strain evidence="3 4">DSM 41600</strain>
    </source>
</reference>
<accession>A0ABT9KN30</accession>
<keyword evidence="2" id="KW-0812">Transmembrane</keyword>
<feature type="region of interest" description="Disordered" evidence="1">
    <location>
        <begin position="1"/>
        <end position="36"/>
    </location>
</feature>
<feature type="compositionally biased region" description="Polar residues" evidence="1">
    <location>
        <begin position="145"/>
        <end position="155"/>
    </location>
</feature>
<evidence type="ECO:0000256" key="1">
    <source>
        <dbReference type="SAM" id="MobiDB-lite"/>
    </source>
</evidence>
<evidence type="ECO:0000313" key="3">
    <source>
        <dbReference type="EMBL" id="MDP9609590.1"/>
    </source>
</evidence>
<dbReference type="RefSeq" id="WP_307110376.1">
    <property type="nucleotide sequence ID" value="NZ_JAURUE010000001.1"/>
</dbReference>
<feature type="region of interest" description="Disordered" evidence="1">
    <location>
        <begin position="228"/>
        <end position="284"/>
    </location>
</feature>
<proteinExistence type="predicted"/>
<gene>
    <name evidence="3" type="ORF">JOF35_001867</name>
</gene>
<evidence type="ECO:0000313" key="4">
    <source>
        <dbReference type="Proteomes" id="UP001234880"/>
    </source>
</evidence>
<feature type="compositionally biased region" description="Low complexity" evidence="1">
    <location>
        <begin position="123"/>
        <end position="139"/>
    </location>
</feature>
<feature type="region of interest" description="Disordered" evidence="1">
    <location>
        <begin position="82"/>
        <end position="212"/>
    </location>
</feature>
<feature type="transmembrane region" description="Helical" evidence="2">
    <location>
        <begin position="56"/>
        <end position="77"/>
    </location>
</feature>
<feature type="compositionally biased region" description="Gly residues" evidence="1">
    <location>
        <begin position="108"/>
        <end position="122"/>
    </location>
</feature>
<dbReference type="Proteomes" id="UP001234880">
    <property type="component" value="Unassembled WGS sequence"/>
</dbReference>
<feature type="region of interest" description="Disordered" evidence="1">
    <location>
        <begin position="345"/>
        <end position="377"/>
    </location>
</feature>
<sequence length="516" mass="53505">MTDTTIEVVPQAPPESPPTASTADASTAGPEPLPGIPLAVAGANAVGAVAAGASAAAGPVGLAAAGAVVGVAALGAGARRIARRRDRGSGRGRRHPLRAASRRTTAEGSGGSLLTGSRGGASAGRSGRRSGAGVRAVTRSAGRPTASTVAGSPTVRQRRTGTAPAQTSGPGRDHTATGSLASRRTAAGGGQQVRLSKSPSLSGRRSGGGWRAAAGGLAAGAVRAAHDRYQAGAPGRAAKRQERAARREAKGQAKARKDAGLNPDGTPARKHAAGRKEQQRALRRSALRHAARMSGSAALAAGVGLLSALWNFKRPGVARQHMRAVWERLASRARSVRARRDAAIRGENAPGTTPVPAETVNDPNRREKTGRKAPVRPGRDAKRLVLGKTDTPGGTVSDTTGTAFTRLSEAAEVMLQAASTFDPEHMNEFQTLVDDLPIAMETVQETLRVLAELSDEKLPVHPRVVEEIGEGYRVMNKVIESLEEVGVVYRRVHAGDIERNENPRKGIQGERRWNVA</sequence>
<comment type="caution">
    <text evidence="3">The sequence shown here is derived from an EMBL/GenBank/DDBJ whole genome shotgun (WGS) entry which is preliminary data.</text>
</comment>
<keyword evidence="2" id="KW-0472">Membrane</keyword>
<feature type="compositionally biased region" description="Basic and acidic residues" evidence="1">
    <location>
        <begin position="239"/>
        <end position="259"/>
    </location>
</feature>
<feature type="compositionally biased region" description="Low complexity" evidence="1">
    <location>
        <begin position="18"/>
        <end position="28"/>
    </location>
</feature>
<keyword evidence="4" id="KW-1185">Reference proteome</keyword>
<organism evidence="3 4">
    <name type="scientific">Streptomyces demainii</name>
    <dbReference type="NCBI Taxonomy" id="588122"/>
    <lineage>
        <taxon>Bacteria</taxon>
        <taxon>Bacillati</taxon>
        <taxon>Actinomycetota</taxon>
        <taxon>Actinomycetes</taxon>
        <taxon>Kitasatosporales</taxon>
        <taxon>Streptomycetaceae</taxon>
        <taxon>Streptomyces</taxon>
    </lineage>
</organism>
<evidence type="ECO:0000256" key="2">
    <source>
        <dbReference type="SAM" id="Phobius"/>
    </source>
</evidence>
<keyword evidence="2" id="KW-1133">Transmembrane helix</keyword>
<name>A0ABT9KN30_9ACTN</name>
<feature type="compositionally biased region" description="Low complexity" evidence="1">
    <location>
        <begin position="194"/>
        <end position="204"/>
    </location>
</feature>
<dbReference type="EMBL" id="JAURUE010000001">
    <property type="protein sequence ID" value="MDP9609590.1"/>
    <property type="molecule type" value="Genomic_DNA"/>
</dbReference>
<protein>
    <submittedName>
        <fullName evidence="3">Uncharacterized protein</fullName>
    </submittedName>
</protein>